<keyword evidence="1" id="KW-0472">Membrane</keyword>
<evidence type="ECO:0000313" key="2">
    <source>
        <dbReference type="EMBL" id="MCK6262781.1"/>
    </source>
</evidence>
<dbReference type="AlphaFoldDB" id="A0A9X1XI50"/>
<organism evidence="2 3">
    <name type="scientific">Vibrio amylolyticus</name>
    <dbReference type="NCBI Taxonomy" id="2847292"/>
    <lineage>
        <taxon>Bacteria</taxon>
        <taxon>Pseudomonadati</taxon>
        <taxon>Pseudomonadota</taxon>
        <taxon>Gammaproteobacteria</taxon>
        <taxon>Vibrionales</taxon>
        <taxon>Vibrionaceae</taxon>
        <taxon>Vibrio</taxon>
    </lineage>
</organism>
<sequence>MSSVDNLNSTNAHEGSVTEFGAHLIKNLEWRTLPTPVSWFPATTAWYTLFALILLAIIGAVFYRRLKWLRASYLREAATLFEEYLQTDHQRIGHLVKRVANQHWPEGKVGVMNATAFYQFLQQQQGELSLSNSCCEALLQTSYQPNVVLSEQHVAEVRAWLGALYV</sequence>
<dbReference type="RefSeq" id="WP_248007892.1">
    <property type="nucleotide sequence ID" value="NZ_JAJHVV010000003.1"/>
</dbReference>
<dbReference type="InterPro" id="IPR025489">
    <property type="entry name" value="DUF4381"/>
</dbReference>
<name>A0A9X1XI50_9VIBR</name>
<dbReference type="Proteomes" id="UP001139559">
    <property type="component" value="Unassembled WGS sequence"/>
</dbReference>
<gene>
    <name evidence="2" type="ORF">KP803_05770</name>
</gene>
<evidence type="ECO:0000256" key="1">
    <source>
        <dbReference type="SAM" id="Phobius"/>
    </source>
</evidence>
<proteinExistence type="predicted"/>
<comment type="caution">
    <text evidence="2">The sequence shown here is derived from an EMBL/GenBank/DDBJ whole genome shotgun (WGS) entry which is preliminary data.</text>
</comment>
<feature type="transmembrane region" description="Helical" evidence="1">
    <location>
        <begin position="44"/>
        <end position="63"/>
    </location>
</feature>
<keyword evidence="1" id="KW-1133">Transmembrane helix</keyword>
<protein>
    <submittedName>
        <fullName evidence="2">DUF4381 domain-containing protein</fullName>
    </submittedName>
</protein>
<accession>A0A9X1XI50</accession>
<keyword evidence="3" id="KW-1185">Reference proteome</keyword>
<dbReference type="Pfam" id="PF14316">
    <property type="entry name" value="DUF4381"/>
    <property type="match status" value="1"/>
</dbReference>
<evidence type="ECO:0000313" key="3">
    <source>
        <dbReference type="Proteomes" id="UP001139559"/>
    </source>
</evidence>
<reference evidence="2" key="1">
    <citation type="submission" date="2021-11" db="EMBL/GenBank/DDBJ databases">
        <title>Vibrio ZSDE26 sp. nov. and Vibrio ZSDZ34 sp. nov., isolated from coastal seawater in Qingdao.</title>
        <authorList>
            <person name="Zhang P."/>
        </authorList>
    </citation>
    <scope>NUCLEOTIDE SEQUENCE</scope>
    <source>
        <strain evidence="2">ZSDE26</strain>
    </source>
</reference>
<dbReference type="EMBL" id="JAJHVV010000003">
    <property type="protein sequence ID" value="MCK6262781.1"/>
    <property type="molecule type" value="Genomic_DNA"/>
</dbReference>
<keyword evidence="1" id="KW-0812">Transmembrane</keyword>